<gene>
    <name evidence="1" type="ORF">AB0L16_19820</name>
</gene>
<comment type="caution">
    <text evidence="1">The sequence shown here is derived from an EMBL/GenBank/DDBJ whole genome shotgun (WGS) entry which is preliminary data.</text>
</comment>
<dbReference type="SUPFAM" id="SSF55961">
    <property type="entry name" value="Bet v1-like"/>
    <property type="match status" value="1"/>
</dbReference>
<proteinExistence type="predicted"/>
<accession>A0ABV3K0K3</accession>
<dbReference type="EMBL" id="JBFAUK010000015">
    <property type="protein sequence ID" value="MEV5508681.1"/>
    <property type="molecule type" value="Genomic_DNA"/>
</dbReference>
<dbReference type="CDD" id="cd07812">
    <property type="entry name" value="SRPBCC"/>
    <property type="match status" value="1"/>
</dbReference>
<dbReference type="Pfam" id="PF10604">
    <property type="entry name" value="Polyketide_cyc2"/>
    <property type="match status" value="1"/>
</dbReference>
<dbReference type="Proteomes" id="UP001552594">
    <property type="component" value="Unassembled WGS sequence"/>
</dbReference>
<sequence>MVRLADGPKAEAEVRVAASPAQVWALVSDITTPSRFGGELQEAEWLEGATGPALGATFVGRNRNEKLGSWETVSRICDYRPERAFGWEVRSAQGTFEPPVARWRFELEPEEGGGTRLRQSVTIGQGASYLTRTIESRPEQEEEIIRLRLGMLEEGIRSTLDGIRRLAES</sequence>
<dbReference type="InterPro" id="IPR023393">
    <property type="entry name" value="START-like_dom_sf"/>
</dbReference>
<name>A0ABV3K0K3_STRON</name>
<organism evidence="1 2">
    <name type="scientific">Streptomyces orinoci</name>
    <name type="common">Streptoverticillium orinoci</name>
    <dbReference type="NCBI Taxonomy" id="67339"/>
    <lineage>
        <taxon>Bacteria</taxon>
        <taxon>Bacillati</taxon>
        <taxon>Actinomycetota</taxon>
        <taxon>Actinomycetes</taxon>
        <taxon>Kitasatosporales</taxon>
        <taxon>Streptomycetaceae</taxon>
        <taxon>Streptomyces</taxon>
    </lineage>
</organism>
<reference evidence="1 2" key="1">
    <citation type="submission" date="2024-06" db="EMBL/GenBank/DDBJ databases">
        <title>The Natural Products Discovery Center: Release of the First 8490 Sequenced Strains for Exploring Actinobacteria Biosynthetic Diversity.</title>
        <authorList>
            <person name="Kalkreuter E."/>
            <person name="Kautsar S.A."/>
            <person name="Yang D."/>
            <person name="Bader C.D."/>
            <person name="Teijaro C.N."/>
            <person name="Fluegel L."/>
            <person name="Davis C.M."/>
            <person name="Simpson J.R."/>
            <person name="Lauterbach L."/>
            <person name="Steele A.D."/>
            <person name="Gui C."/>
            <person name="Meng S."/>
            <person name="Li G."/>
            <person name="Viehrig K."/>
            <person name="Ye F."/>
            <person name="Su P."/>
            <person name="Kiefer A.F."/>
            <person name="Nichols A."/>
            <person name="Cepeda A.J."/>
            <person name="Yan W."/>
            <person name="Fan B."/>
            <person name="Jiang Y."/>
            <person name="Adhikari A."/>
            <person name="Zheng C.-J."/>
            <person name="Schuster L."/>
            <person name="Cowan T.M."/>
            <person name="Smanski M.J."/>
            <person name="Chevrette M.G."/>
            <person name="De Carvalho L.P.S."/>
            <person name="Shen B."/>
        </authorList>
    </citation>
    <scope>NUCLEOTIDE SEQUENCE [LARGE SCALE GENOMIC DNA]</scope>
    <source>
        <strain evidence="1 2">NPDC052347</strain>
    </source>
</reference>
<dbReference type="InterPro" id="IPR019587">
    <property type="entry name" value="Polyketide_cyclase/dehydratase"/>
</dbReference>
<protein>
    <submittedName>
        <fullName evidence="1">SRPBCC family protein</fullName>
    </submittedName>
</protein>
<keyword evidence="2" id="KW-1185">Reference proteome</keyword>
<dbReference type="Gene3D" id="3.30.530.20">
    <property type="match status" value="1"/>
</dbReference>
<evidence type="ECO:0000313" key="1">
    <source>
        <dbReference type="EMBL" id="MEV5508681.1"/>
    </source>
</evidence>
<evidence type="ECO:0000313" key="2">
    <source>
        <dbReference type="Proteomes" id="UP001552594"/>
    </source>
</evidence>